<comment type="caution">
    <text evidence="2">The sequence shown here is derived from an EMBL/GenBank/DDBJ whole genome shotgun (WGS) entry which is preliminary data.</text>
</comment>
<dbReference type="AlphaFoldDB" id="A0AAV2YFI8"/>
<sequence length="428" mass="47308">PYPAQQTRTGRSSRVSPERPRHSSVADRGRSLYNLQATDYKSRSTGVPAPKSCLFAQPTSTMAVPLFTPIAPPRLTSIAHAAVAVWRRARDKYNSKVAARCAATGEDIKARTCEKHRGSESPGHMLQASVECTLEALTEERLIQELERILASVMNNTVPDIDELFRRELRMDRMCWPSHDVFPSMRREPAGARSYGGTAAFGTDRGQREKCKLLKGHLQPSYLQDEVEKHQRFMEEASASCEKSRFKLVHEKALEQDRLHAHSQQAIKRSSDASDKREKVRKPVISRAVGGQLISSHHAVDVFLTLQTTAGPVRCQDRKQSIVVETDEDDFIVGSQLIDTLGIDGKRQLEQLATNCAEDDDPVPVDEVRAVGGQETSATDEAVEELVARAITSGLTEEGGAQLCQIVKKYDVWCLTLGNDPAADVAPL</sequence>
<evidence type="ECO:0000313" key="3">
    <source>
        <dbReference type="Proteomes" id="UP001146120"/>
    </source>
</evidence>
<proteinExistence type="predicted"/>
<feature type="region of interest" description="Disordered" evidence="1">
    <location>
        <begin position="259"/>
        <end position="280"/>
    </location>
</feature>
<feature type="region of interest" description="Disordered" evidence="1">
    <location>
        <begin position="1"/>
        <end position="31"/>
    </location>
</feature>
<evidence type="ECO:0000256" key="1">
    <source>
        <dbReference type="SAM" id="MobiDB-lite"/>
    </source>
</evidence>
<organism evidence="2 3">
    <name type="scientific">Lagenidium giganteum</name>
    <dbReference type="NCBI Taxonomy" id="4803"/>
    <lineage>
        <taxon>Eukaryota</taxon>
        <taxon>Sar</taxon>
        <taxon>Stramenopiles</taxon>
        <taxon>Oomycota</taxon>
        <taxon>Peronosporomycetes</taxon>
        <taxon>Pythiales</taxon>
        <taxon>Pythiaceae</taxon>
    </lineage>
</organism>
<name>A0AAV2YFI8_9STRA</name>
<evidence type="ECO:0000313" key="2">
    <source>
        <dbReference type="EMBL" id="DAZ93922.1"/>
    </source>
</evidence>
<feature type="compositionally biased region" description="Basic and acidic residues" evidence="1">
    <location>
        <begin position="16"/>
        <end position="30"/>
    </location>
</feature>
<keyword evidence="3" id="KW-1185">Reference proteome</keyword>
<protein>
    <submittedName>
        <fullName evidence="2">Uncharacterized protein</fullName>
    </submittedName>
</protein>
<dbReference type="EMBL" id="DAKRPA010000282">
    <property type="protein sequence ID" value="DAZ93922.1"/>
    <property type="molecule type" value="Genomic_DNA"/>
</dbReference>
<feature type="non-terminal residue" evidence="2">
    <location>
        <position position="428"/>
    </location>
</feature>
<gene>
    <name evidence="2" type="ORF">N0F65_010124</name>
</gene>
<reference evidence="2" key="2">
    <citation type="journal article" date="2023" name="Microbiol Resour">
        <title>Decontamination and Annotation of the Draft Genome Sequence of the Oomycete Lagenidium giganteum ARSEF 373.</title>
        <authorList>
            <person name="Morgan W.R."/>
            <person name="Tartar A."/>
        </authorList>
    </citation>
    <scope>NUCLEOTIDE SEQUENCE</scope>
    <source>
        <strain evidence="2">ARSEF 373</strain>
    </source>
</reference>
<feature type="non-terminal residue" evidence="2">
    <location>
        <position position="1"/>
    </location>
</feature>
<reference evidence="2" key="1">
    <citation type="submission" date="2022-11" db="EMBL/GenBank/DDBJ databases">
        <authorList>
            <person name="Morgan W.R."/>
            <person name="Tartar A."/>
        </authorList>
    </citation>
    <scope>NUCLEOTIDE SEQUENCE</scope>
    <source>
        <strain evidence="2">ARSEF 373</strain>
    </source>
</reference>
<accession>A0AAV2YFI8</accession>
<feature type="compositionally biased region" description="Polar residues" evidence="1">
    <location>
        <begin position="1"/>
        <end position="15"/>
    </location>
</feature>
<feature type="compositionally biased region" description="Basic and acidic residues" evidence="1">
    <location>
        <begin position="269"/>
        <end position="278"/>
    </location>
</feature>
<dbReference type="Proteomes" id="UP001146120">
    <property type="component" value="Unassembled WGS sequence"/>
</dbReference>